<feature type="transmembrane region" description="Helical" evidence="1">
    <location>
        <begin position="142"/>
        <end position="165"/>
    </location>
</feature>
<name>A0ABQ4HWA2_9ACTN</name>
<accession>A0ABQ4HWA2</accession>
<feature type="transmembrane region" description="Helical" evidence="1">
    <location>
        <begin position="38"/>
        <end position="56"/>
    </location>
</feature>
<dbReference type="RefSeq" id="WP_204007542.1">
    <property type="nucleotide sequence ID" value="NZ_BOOZ01000015.1"/>
</dbReference>
<evidence type="ECO:0000313" key="2">
    <source>
        <dbReference type="EMBL" id="GIJ09938.1"/>
    </source>
</evidence>
<evidence type="ECO:0000313" key="3">
    <source>
        <dbReference type="Proteomes" id="UP000647017"/>
    </source>
</evidence>
<feature type="transmembrane region" description="Helical" evidence="1">
    <location>
        <begin position="450"/>
        <end position="473"/>
    </location>
</feature>
<comment type="caution">
    <text evidence="2">The sequence shown here is derived from an EMBL/GenBank/DDBJ whole genome shotgun (WGS) entry which is preliminary data.</text>
</comment>
<feature type="transmembrane region" description="Helical" evidence="1">
    <location>
        <begin position="101"/>
        <end position="121"/>
    </location>
</feature>
<keyword evidence="1" id="KW-0472">Membrane</keyword>
<reference evidence="2 3" key="1">
    <citation type="submission" date="2021-01" db="EMBL/GenBank/DDBJ databases">
        <title>Whole genome shotgun sequence of Verrucosispora andamanensis NBRC 109075.</title>
        <authorList>
            <person name="Komaki H."/>
            <person name="Tamura T."/>
        </authorList>
    </citation>
    <scope>NUCLEOTIDE SEQUENCE [LARGE SCALE GENOMIC DNA]</scope>
    <source>
        <strain evidence="2 3">NBRC 109075</strain>
    </source>
</reference>
<dbReference type="Proteomes" id="UP000647017">
    <property type="component" value="Unassembled WGS sequence"/>
</dbReference>
<proteinExistence type="predicted"/>
<feature type="transmembrane region" description="Helical" evidence="1">
    <location>
        <begin position="361"/>
        <end position="382"/>
    </location>
</feature>
<sequence length="553" mass="56841">MATTTLDRAAPAGTGTGTAVNGTGNLLRFMLRRDRIRLPAWTLGLPLLMTYFAAALDTIAQTPEDLAGLTVFTSSPAGALFGGPGFGFDDLTIERFLAGQYGLYILLGAGLMGLLTVVRHTRTEERTGRAELVRANVVGRHAQLTAALTLTTVMAALVALLIGAMMTSRGFDAGGSMVFGASVGAVALTFAGIAAVTVQLSEYPRAASGMAGAALGAAFVLRGLGDMAAVQGNGPSWLSWLSPIGWSQQTAAYVHDRWWPLAVSLAFAAATAATGYLLSARRDFGAGLVPPRPGSPRAASWLAGPFAFAFRLHRASLIGWSAALLVAGVAYGSFTQPLLDGFENAPEDLVEVMGGGSGDLLAGYLGMMGLTMALVVGVYAVIAVQSLRAEETEGRAEPVLATSVSRTGWLGSHIAVVALGVPWLLLVAGVGMGIGAAASTGDPGLLGDLLVGHLAHTPAVWLVLSAAALLYAAAPRTLPVIWVLLGYGLIAGYFAPILELPEGVLRLSPFEHVGEYPLEEVSVVAVGVLTVLAGALAQAAVAVFRRRDLAGGA</sequence>
<feature type="transmembrane region" description="Helical" evidence="1">
    <location>
        <begin position="317"/>
        <end position="334"/>
    </location>
</feature>
<feature type="transmembrane region" description="Helical" evidence="1">
    <location>
        <begin position="258"/>
        <end position="278"/>
    </location>
</feature>
<feature type="transmembrane region" description="Helical" evidence="1">
    <location>
        <begin position="414"/>
        <end position="438"/>
    </location>
</feature>
<feature type="transmembrane region" description="Helical" evidence="1">
    <location>
        <begin position="480"/>
        <end position="501"/>
    </location>
</feature>
<keyword evidence="1" id="KW-0812">Transmembrane</keyword>
<keyword evidence="1" id="KW-1133">Transmembrane helix</keyword>
<organism evidence="2 3">
    <name type="scientific">Micromonospora andamanensis</name>
    <dbReference type="NCBI Taxonomy" id="1287068"/>
    <lineage>
        <taxon>Bacteria</taxon>
        <taxon>Bacillati</taxon>
        <taxon>Actinomycetota</taxon>
        <taxon>Actinomycetes</taxon>
        <taxon>Micromonosporales</taxon>
        <taxon>Micromonosporaceae</taxon>
        <taxon>Micromonospora</taxon>
    </lineage>
</organism>
<feature type="transmembrane region" description="Helical" evidence="1">
    <location>
        <begin position="521"/>
        <end position="544"/>
    </location>
</feature>
<dbReference type="EMBL" id="BOOZ01000015">
    <property type="protein sequence ID" value="GIJ09938.1"/>
    <property type="molecule type" value="Genomic_DNA"/>
</dbReference>
<keyword evidence="3" id="KW-1185">Reference proteome</keyword>
<feature type="transmembrane region" description="Helical" evidence="1">
    <location>
        <begin position="210"/>
        <end position="230"/>
    </location>
</feature>
<protein>
    <submittedName>
        <fullName evidence="2">Exporter of polyketide antibiotics</fullName>
    </submittedName>
</protein>
<feature type="transmembrane region" description="Helical" evidence="1">
    <location>
        <begin position="177"/>
        <end position="198"/>
    </location>
</feature>
<gene>
    <name evidence="2" type="ORF">Van01_31520</name>
</gene>
<evidence type="ECO:0000256" key="1">
    <source>
        <dbReference type="SAM" id="Phobius"/>
    </source>
</evidence>